<keyword evidence="6" id="KW-0804">Transcription</keyword>
<dbReference type="SUPFAM" id="SSF57701">
    <property type="entry name" value="Zn2/Cys6 DNA-binding domain"/>
    <property type="match status" value="1"/>
</dbReference>
<evidence type="ECO:0000256" key="8">
    <source>
        <dbReference type="SAM" id="MobiDB-lite"/>
    </source>
</evidence>
<dbReference type="GO" id="GO:0008270">
    <property type="term" value="F:zinc ion binding"/>
    <property type="evidence" value="ECO:0007669"/>
    <property type="project" value="InterPro"/>
</dbReference>
<dbReference type="PROSITE" id="PS50048">
    <property type="entry name" value="ZN2_CY6_FUNGAL_2"/>
    <property type="match status" value="1"/>
</dbReference>
<dbReference type="AlphaFoldDB" id="A0AAW0QZS2"/>
<keyword evidence="12" id="KW-1185">Reference proteome</keyword>
<evidence type="ECO:0000313" key="12">
    <source>
        <dbReference type="Proteomes" id="UP001392437"/>
    </source>
</evidence>
<evidence type="ECO:0000256" key="3">
    <source>
        <dbReference type="ARBA" id="ARBA00022833"/>
    </source>
</evidence>
<dbReference type="PROSITE" id="PS00463">
    <property type="entry name" value="ZN2_CY6_FUNGAL_1"/>
    <property type="match status" value="1"/>
</dbReference>
<evidence type="ECO:0000256" key="1">
    <source>
        <dbReference type="ARBA" id="ARBA00004123"/>
    </source>
</evidence>
<feature type="transmembrane region" description="Helical" evidence="9">
    <location>
        <begin position="404"/>
        <end position="426"/>
    </location>
</feature>
<dbReference type="Pfam" id="PF00172">
    <property type="entry name" value="Zn_clus"/>
    <property type="match status" value="1"/>
</dbReference>
<evidence type="ECO:0000256" key="2">
    <source>
        <dbReference type="ARBA" id="ARBA00022723"/>
    </source>
</evidence>
<dbReference type="InterPro" id="IPR051615">
    <property type="entry name" value="Transcr_Regulatory_Elem"/>
</dbReference>
<comment type="subcellular location">
    <subcellularLocation>
        <location evidence="1">Nucleus</location>
    </subcellularLocation>
</comment>
<keyword evidence="5" id="KW-0238">DNA-binding</keyword>
<name>A0AAW0QZS2_9PEZI</name>
<gene>
    <name evidence="11" type="ORF">PG999_004588</name>
</gene>
<dbReference type="PANTHER" id="PTHR31313:SF4">
    <property type="entry name" value="CONIDIAL DEVELOPMENT PROTEIN FLUFFY"/>
    <property type="match status" value="1"/>
</dbReference>
<keyword evidence="7" id="KW-0539">Nucleus</keyword>
<dbReference type="Gene3D" id="4.10.240.10">
    <property type="entry name" value="Zn(2)-C6 fungal-type DNA-binding domain"/>
    <property type="match status" value="1"/>
</dbReference>
<dbReference type="InterPro" id="IPR036864">
    <property type="entry name" value="Zn2-C6_fun-type_DNA-bd_sf"/>
</dbReference>
<evidence type="ECO:0000256" key="7">
    <source>
        <dbReference type="ARBA" id="ARBA00023242"/>
    </source>
</evidence>
<dbReference type="GO" id="GO:0000981">
    <property type="term" value="F:DNA-binding transcription factor activity, RNA polymerase II-specific"/>
    <property type="evidence" value="ECO:0007669"/>
    <property type="project" value="InterPro"/>
</dbReference>
<dbReference type="GO" id="GO:0003677">
    <property type="term" value="F:DNA binding"/>
    <property type="evidence" value="ECO:0007669"/>
    <property type="project" value="UniProtKB-KW"/>
</dbReference>
<feature type="region of interest" description="Disordered" evidence="8">
    <location>
        <begin position="153"/>
        <end position="182"/>
    </location>
</feature>
<dbReference type="GO" id="GO:0006351">
    <property type="term" value="P:DNA-templated transcription"/>
    <property type="evidence" value="ECO:0007669"/>
    <property type="project" value="InterPro"/>
</dbReference>
<feature type="compositionally biased region" description="Low complexity" evidence="8">
    <location>
        <begin position="165"/>
        <end position="175"/>
    </location>
</feature>
<dbReference type="InterPro" id="IPR007219">
    <property type="entry name" value="XnlR_reg_dom"/>
</dbReference>
<reference evidence="11 12" key="1">
    <citation type="submission" date="2023-01" db="EMBL/GenBank/DDBJ databases">
        <title>Analysis of 21 Apiospora genomes using comparative genomics revels a genus with tremendous synthesis potential of carbohydrate active enzymes and secondary metabolites.</title>
        <authorList>
            <person name="Sorensen T."/>
        </authorList>
    </citation>
    <scope>NUCLEOTIDE SEQUENCE [LARGE SCALE GENOMIC DNA]</scope>
    <source>
        <strain evidence="11 12">CBS 117206</strain>
    </source>
</reference>
<proteinExistence type="predicted"/>
<dbReference type="CDD" id="cd00067">
    <property type="entry name" value="GAL4"/>
    <property type="match status" value="1"/>
</dbReference>
<dbReference type="SMART" id="SM00906">
    <property type="entry name" value="Fungal_trans"/>
    <property type="match status" value="1"/>
</dbReference>
<dbReference type="Proteomes" id="UP001392437">
    <property type="component" value="Unassembled WGS sequence"/>
</dbReference>
<accession>A0AAW0QZS2</accession>
<dbReference type="SMART" id="SM00066">
    <property type="entry name" value="GAL4"/>
    <property type="match status" value="1"/>
</dbReference>
<evidence type="ECO:0000256" key="5">
    <source>
        <dbReference type="ARBA" id="ARBA00023125"/>
    </source>
</evidence>
<dbReference type="CDD" id="cd12148">
    <property type="entry name" value="fungal_TF_MHR"/>
    <property type="match status" value="1"/>
</dbReference>
<feature type="region of interest" description="Disordered" evidence="8">
    <location>
        <begin position="609"/>
        <end position="687"/>
    </location>
</feature>
<evidence type="ECO:0000259" key="10">
    <source>
        <dbReference type="PROSITE" id="PS50048"/>
    </source>
</evidence>
<protein>
    <recommendedName>
        <fullName evidence="10">Zn(2)-C6 fungal-type domain-containing protein</fullName>
    </recommendedName>
</protein>
<dbReference type="Pfam" id="PF20684">
    <property type="entry name" value="Fung_rhodopsin"/>
    <property type="match status" value="1"/>
</dbReference>
<feature type="region of interest" description="Disordered" evidence="8">
    <location>
        <begin position="1"/>
        <end position="55"/>
    </location>
</feature>
<evidence type="ECO:0000256" key="6">
    <source>
        <dbReference type="ARBA" id="ARBA00023163"/>
    </source>
</evidence>
<feature type="transmembrane region" description="Helical" evidence="9">
    <location>
        <begin position="494"/>
        <end position="517"/>
    </location>
</feature>
<evidence type="ECO:0000256" key="4">
    <source>
        <dbReference type="ARBA" id="ARBA00023015"/>
    </source>
</evidence>
<comment type="caution">
    <text evidence="11">The sequence shown here is derived from an EMBL/GenBank/DDBJ whole genome shotgun (WGS) entry which is preliminary data.</text>
</comment>
<dbReference type="InterPro" id="IPR001138">
    <property type="entry name" value="Zn2Cys6_DnaBD"/>
</dbReference>
<dbReference type="EMBL" id="JAQQWP010000004">
    <property type="protein sequence ID" value="KAK8120468.1"/>
    <property type="molecule type" value="Genomic_DNA"/>
</dbReference>
<keyword evidence="9" id="KW-0812">Transmembrane</keyword>
<organism evidence="11 12">
    <name type="scientific">Apiospora kogelbergensis</name>
    <dbReference type="NCBI Taxonomy" id="1337665"/>
    <lineage>
        <taxon>Eukaryota</taxon>
        <taxon>Fungi</taxon>
        <taxon>Dikarya</taxon>
        <taxon>Ascomycota</taxon>
        <taxon>Pezizomycotina</taxon>
        <taxon>Sordariomycetes</taxon>
        <taxon>Xylariomycetidae</taxon>
        <taxon>Amphisphaeriales</taxon>
        <taxon>Apiosporaceae</taxon>
        <taxon>Apiospora</taxon>
    </lineage>
</organism>
<keyword evidence="4" id="KW-0805">Transcription regulation</keyword>
<feature type="transmembrane region" description="Helical" evidence="9">
    <location>
        <begin position="571"/>
        <end position="589"/>
    </location>
</feature>
<feature type="transmembrane region" description="Helical" evidence="9">
    <location>
        <begin position="529"/>
        <end position="551"/>
    </location>
</feature>
<dbReference type="InterPro" id="IPR049326">
    <property type="entry name" value="Rhodopsin_dom_fungi"/>
</dbReference>
<dbReference type="Pfam" id="PF04082">
    <property type="entry name" value="Fungal_trans"/>
    <property type="match status" value="1"/>
</dbReference>
<evidence type="ECO:0000256" key="9">
    <source>
        <dbReference type="SAM" id="Phobius"/>
    </source>
</evidence>
<sequence length="687" mass="75271">MSGDEAKTTCATRGPANAHGSPSAAHDDRPADSDLQGAAAAAAPTKKSRRPSDVTQNACNECKKKRAKCDGNSPCARCSERGVARCHYELPLRQSKDSLRNEIDQLKRRLYHNECVLSGLKNPELYDEVLARLHGGQSVDVVSKWLQDTVSSEDGVTPASVENGSSPHQSQPSQHLDVTPPRLDWTGKVLDGEMPDEEGLTSFGNQTPSQSAGTGFPRSNDVDYETWIWFNIYLHYTSAGNIRHLLQYTRINALLALGCLFSSGATPSDESQALSDHFFKEALRLTAQENDQYTLTNIQSMGILAIREVRCGRNTESRYYAGQSMRLALEVGMRQVGNDGDEGSVAVSNTTFWGAFALDNMWSMVVGTLPLTSRAPLLPPRPPMNADIEAAPWTPYPPEAAMDAFTIEAFALLGIGLAVIGLRTYWRLSTVGIRNLKADDYLMLLAAIWGSRLSPILSRVVDLHVPAMGPEGRHVHFLYPFDYFCQPAISKVDIFVTVVLNVVTDLYLLTIPIPMLWQSSIKPVKKAALIVMFSGGVFVTAAGVLRCVLIITNPVTGAQQAGSWAVRETFVAVITTNLPMVFPMFRIWLYPIAGTVRQYSSRALSHLSKDSRSGITGGSTKPQQPGGAFSLDDRNPRRGKGVRSVDHITGLTFSESEERLYDQNRSPTGKVPVSAETRRYSTQYPSV</sequence>
<feature type="compositionally biased region" description="Polar residues" evidence="8">
    <location>
        <begin position="153"/>
        <end position="164"/>
    </location>
</feature>
<keyword evidence="9" id="KW-0472">Membrane</keyword>
<feature type="domain" description="Zn(2)-C6 fungal-type" evidence="10">
    <location>
        <begin position="58"/>
        <end position="88"/>
    </location>
</feature>
<keyword evidence="9" id="KW-1133">Transmembrane helix</keyword>
<evidence type="ECO:0000313" key="11">
    <source>
        <dbReference type="EMBL" id="KAK8120468.1"/>
    </source>
</evidence>
<keyword evidence="2" id="KW-0479">Metal-binding</keyword>
<dbReference type="PANTHER" id="PTHR31313">
    <property type="entry name" value="TY1 ENHANCER ACTIVATOR"/>
    <property type="match status" value="1"/>
</dbReference>
<keyword evidence="3" id="KW-0862">Zinc</keyword>
<dbReference type="GO" id="GO:0005634">
    <property type="term" value="C:nucleus"/>
    <property type="evidence" value="ECO:0007669"/>
    <property type="project" value="UniProtKB-SubCell"/>
</dbReference>